<name>A0A5C3Q5W4_9AGAR</name>
<dbReference type="Proteomes" id="UP000305067">
    <property type="component" value="Unassembled WGS sequence"/>
</dbReference>
<feature type="compositionally biased region" description="Polar residues" evidence="1">
    <location>
        <begin position="200"/>
        <end position="213"/>
    </location>
</feature>
<protein>
    <submittedName>
        <fullName evidence="2">Uncharacterized protein</fullName>
    </submittedName>
</protein>
<keyword evidence="3" id="KW-1185">Reference proteome</keyword>
<dbReference type="AlphaFoldDB" id="A0A5C3Q5W4"/>
<accession>A0A5C3Q5W4</accession>
<dbReference type="EMBL" id="ML178861">
    <property type="protein sequence ID" value="TFK96409.1"/>
    <property type="molecule type" value="Genomic_DNA"/>
</dbReference>
<evidence type="ECO:0000256" key="1">
    <source>
        <dbReference type="SAM" id="MobiDB-lite"/>
    </source>
</evidence>
<feature type="region of interest" description="Disordered" evidence="1">
    <location>
        <begin position="1"/>
        <end position="42"/>
    </location>
</feature>
<gene>
    <name evidence="2" type="ORF">BDV98DRAFT_597669</name>
</gene>
<feature type="compositionally biased region" description="Low complexity" evidence="1">
    <location>
        <begin position="116"/>
        <end position="134"/>
    </location>
</feature>
<evidence type="ECO:0000313" key="2">
    <source>
        <dbReference type="EMBL" id="TFK96409.1"/>
    </source>
</evidence>
<organism evidence="2 3">
    <name type="scientific">Pterulicium gracile</name>
    <dbReference type="NCBI Taxonomy" id="1884261"/>
    <lineage>
        <taxon>Eukaryota</taxon>
        <taxon>Fungi</taxon>
        <taxon>Dikarya</taxon>
        <taxon>Basidiomycota</taxon>
        <taxon>Agaricomycotina</taxon>
        <taxon>Agaricomycetes</taxon>
        <taxon>Agaricomycetidae</taxon>
        <taxon>Agaricales</taxon>
        <taxon>Pleurotineae</taxon>
        <taxon>Pterulaceae</taxon>
        <taxon>Pterulicium</taxon>
    </lineage>
</organism>
<feature type="region of interest" description="Disordered" evidence="1">
    <location>
        <begin position="105"/>
        <end position="182"/>
    </location>
</feature>
<sequence length="244" mass="25653">MKHLPLVPQLDLEGTPSPLARSPIPDEVANGEAASIPRVNQAENNTAFLDEWDWKVDLLNGPPAVAAVQARDGSYVLDVQDSDKAHSSPPSDERQVIVGDHNTITELFSPVPPPGSTTAATPLPTTGQTTTSPSHIPPNFPSPEENHDRNASSSLFLSQTGQLNGTTSPPADQGASSSLVPLLPSHLPPSTVIPPLLFSQALTTPDPISQETNPDAPPPHTTLPDPSSLLFASSPENPLEPLES</sequence>
<feature type="region of interest" description="Disordered" evidence="1">
    <location>
        <begin position="198"/>
        <end position="244"/>
    </location>
</feature>
<feature type="non-terminal residue" evidence="2">
    <location>
        <position position="244"/>
    </location>
</feature>
<proteinExistence type="predicted"/>
<reference evidence="2 3" key="1">
    <citation type="journal article" date="2019" name="Nat. Ecol. Evol.">
        <title>Megaphylogeny resolves global patterns of mushroom evolution.</title>
        <authorList>
            <person name="Varga T."/>
            <person name="Krizsan K."/>
            <person name="Foldi C."/>
            <person name="Dima B."/>
            <person name="Sanchez-Garcia M."/>
            <person name="Sanchez-Ramirez S."/>
            <person name="Szollosi G.J."/>
            <person name="Szarkandi J.G."/>
            <person name="Papp V."/>
            <person name="Albert L."/>
            <person name="Andreopoulos W."/>
            <person name="Angelini C."/>
            <person name="Antonin V."/>
            <person name="Barry K.W."/>
            <person name="Bougher N.L."/>
            <person name="Buchanan P."/>
            <person name="Buyck B."/>
            <person name="Bense V."/>
            <person name="Catcheside P."/>
            <person name="Chovatia M."/>
            <person name="Cooper J."/>
            <person name="Damon W."/>
            <person name="Desjardin D."/>
            <person name="Finy P."/>
            <person name="Geml J."/>
            <person name="Haridas S."/>
            <person name="Hughes K."/>
            <person name="Justo A."/>
            <person name="Karasinski D."/>
            <person name="Kautmanova I."/>
            <person name="Kiss B."/>
            <person name="Kocsube S."/>
            <person name="Kotiranta H."/>
            <person name="LaButti K.M."/>
            <person name="Lechner B.E."/>
            <person name="Liimatainen K."/>
            <person name="Lipzen A."/>
            <person name="Lukacs Z."/>
            <person name="Mihaltcheva S."/>
            <person name="Morgado L.N."/>
            <person name="Niskanen T."/>
            <person name="Noordeloos M.E."/>
            <person name="Ohm R.A."/>
            <person name="Ortiz-Santana B."/>
            <person name="Ovrebo C."/>
            <person name="Racz N."/>
            <person name="Riley R."/>
            <person name="Savchenko A."/>
            <person name="Shiryaev A."/>
            <person name="Soop K."/>
            <person name="Spirin V."/>
            <person name="Szebenyi C."/>
            <person name="Tomsovsky M."/>
            <person name="Tulloss R.E."/>
            <person name="Uehling J."/>
            <person name="Grigoriev I.V."/>
            <person name="Vagvolgyi C."/>
            <person name="Papp T."/>
            <person name="Martin F.M."/>
            <person name="Miettinen O."/>
            <person name="Hibbett D.S."/>
            <person name="Nagy L.G."/>
        </authorList>
    </citation>
    <scope>NUCLEOTIDE SEQUENCE [LARGE SCALE GENOMIC DNA]</scope>
    <source>
        <strain evidence="2 3">CBS 309.79</strain>
    </source>
</reference>
<feature type="compositionally biased region" description="Polar residues" evidence="1">
    <location>
        <begin position="151"/>
        <end position="170"/>
    </location>
</feature>
<evidence type="ECO:0000313" key="3">
    <source>
        <dbReference type="Proteomes" id="UP000305067"/>
    </source>
</evidence>